<gene>
    <name evidence="1" type="ORF">BH719_07975</name>
</gene>
<organism evidence="1 2">
    <name type="scientific">Pauljensenia hongkongensis</name>
    <dbReference type="NCBI Taxonomy" id="178339"/>
    <lineage>
        <taxon>Bacteria</taxon>
        <taxon>Bacillati</taxon>
        <taxon>Actinomycetota</taxon>
        <taxon>Actinomycetes</taxon>
        <taxon>Actinomycetales</taxon>
        <taxon>Actinomycetaceae</taxon>
        <taxon>Pauljensenia</taxon>
    </lineage>
</organism>
<sequence length="217" mass="23331">MVDPTGRIGLTVRSDGGIENFQIIGGWREAIGPARLGDAITALINTGRTRLLEAMNSSIDQNWGEAIDNGWLSGRGVGPEQDAAMRDAVEDSAAQIIQAAHAQGPVIPDQAFERAADLFERMDESRRLLDEAEDASRSVVDEADVEDVACEFSNGAVSRVLVNPMWARKTPIVRIRQRVIEEISSPNGGQASIGLGQSESAQVVLDMIQVLHAISSN</sequence>
<proteinExistence type="predicted"/>
<evidence type="ECO:0000313" key="1">
    <source>
        <dbReference type="EMBL" id="AOS47785.1"/>
    </source>
</evidence>
<accession>A0A1D8B3R9</accession>
<dbReference type="KEGG" id="phon:BH719_07975"/>
<name>A0A1D8B3R9_9ACTO</name>
<dbReference type="Proteomes" id="UP000095214">
    <property type="component" value="Chromosome"/>
</dbReference>
<evidence type="ECO:0000313" key="2">
    <source>
        <dbReference type="Proteomes" id="UP000095214"/>
    </source>
</evidence>
<dbReference type="AlphaFoldDB" id="A0A1D8B3R9"/>
<keyword evidence="2" id="KW-1185">Reference proteome</keyword>
<reference evidence="1 2" key="1">
    <citation type="submission" date="2016-09" db="EMBL/GenBank/DDBJ databases">
        <title>Complete genome sequence of Actinomyces hongkongensis HKU8.</title>
        <authorList>
            <person name="Gao Y.-X."/>
            <person name="Zhou Y.-Y."/>
            <person name="Xie Y."/>
            <person name="Wang M."/>
            <person name="Wang S.-J."/>
            <person name="Shen S.-G."/>
        </authorList>
    </citation>
    <scope>NUCLEOTIDE SEQUENCE [LARGE SCALE GENOMIC DNA]</scope>
    <source>
        <strain evidence="1 2">HKU8</strain>
    </source>
</reference>
<protein>
    <submittedName>
        <fullName evidence="1">Uncharacterized protein</fullName>
    </submittedName>
</protein>
<dbReference type="EMBL" id="CP017298">
    <property type="protein sequence ID" value="AOS47785.1"/>
    <property type="molecule type" value="Genomic_DNA"/>
</dbReference>